<evidence type="ECO:0000313" key="28">
    <source>
        <dbReference type="EMBL" id="MBB5887232.1"/>
    </source>
</evidence>
<evidence type="ECO:0000256" key="20">
    <source>
        <dbReference type="ARBA" id="ARBA00076288"/>
    </source>
</evidence>
<evidence type="ECO:0000256" key="14">
    <source>
        <dbReference type="ARBA" id="ARBA00022984"/>
    </source>
</evidence>
<dbReference type="FunFam" id="3.30.1490.20:FF:000007">
    <property type="entry name" value="D-alanine--D-alanine ligase"/>
    <property type="match status" value="1"/>
</dbReference>
<evidence type="ECO:0000256" key="13">
    <source>
        <dbReference type="ARBA" id="ARBA00022960"/>
    </source>
</evidence>
<comment type="pathway">
    <text evidence="18">Glycan biosynthesis.</text>
</comment>
<evidence type="ECO:0000256" key="15">
    <source>
        <dbReference type="ARBA" id="ARBA00023211"/>
    </source>
</evidence>
<evidence type="ECO:0000256" key="2">
    <source>
        <dbReference type="ARBA" id="ARBA00003921"/>
    </source>
</evidence>
<protein>
    <recommendedName>
        <fullName evidence="19 22">D-alanine--D-alanine ligase</fullName>
        <ecNumber evidence="6 22">6.3.2.4</ecNumber>
    </recommendedName>
    <alternativeName>
        <fullName evidence="21 22">D-Ala-D-Ala ligase</fullName>
    </alternativeName>
    <alternativeName>
        <fullName evidence="20 22">D-alanylalanine synthetase</fullName>
    </alternativeName>
</protein>
<reference evidence="28 29" key="1">
    <citation type="submission" date="2020-08" db="EMBL/GenBank/DDBJ databases">
        <title>Genomic Encyclopedia of Type Strains, Phase IV (KMG-IV): sequencing the most valuable type-strain genomes for metagenomic binning, comparative biology and taxonomic classification.</title>
        <authorList>
            <person name="Goeker M."/>
        </authorList>
    </citation>
    <scope>NUCLEOTIDE SEQUENCE [LARGE SCALE GENOMIC DNA]</scope>
    <source>
        <strain evidence="28 29">DSM 14925</strain>
    </source>
</reference>
<evidence type="ECO:0000256" key="10">
    <source>
        <dbReference type="ARBA" id="ARBA00022741"/>
    </source>
</evidence>
<dbReference type="Pfam" id="PF07478">
    <property type="entry name" value="Dala_Dala_lig_C"/>
    <property type="match status" value="1"/>
</dbReference>
<dbReference type="GO" id="GO:0005524">
    <property type="term" value="F:ATP binding"/>
    <property type="evidence" value="ECO:0007669"/>
    <property type="project" value="UniProtKB-UniRule"/>
</dbReference>
<keyword evidence="14 22" id="KW-0573">Peptidoglycan synthesis</keyword>
<sequence>MKQKLIVLYGGRSAEKEVSVLSAKNVISATNKEKFEIIPYFISDNGDFYRVTDLSELMTNQTRDENFKIMPGDIYEDKAVVLPILHGPMGEDGTIQGFLEILHMPYVGPSVLSASSTMDKLLAKLVFTSLNIPQVPYVTALAGENEWQIIEEVAAKLKFPVFVKPSNMGSSVGISKAENVAELNLALTEAFKFDSRVVVEQGVVNAREIECAVLGNGNEVKAAFPGEVIKDVDFYDYKSKYLDNRIEMAIPADISEKLVHQIRTYAIKAYKAVNGTGMSRCDFFLDNENHLYLNEINSIPGFTQWSMYPLLWDNMGLKYPELIEKLVELAQSAFIIRESHLGN</sequence>
<dbReference type="GO" id="GO:0071555">
    <property type="term" value="P:cell wall organization"/>
    <property type="evidence" value="ECO:0007669"/>
    <property type="project" value="UniProtKB-KW"/>
</dbReference>
<evidence type="ECO:0000256" key="25">
    <source>
        <dbReference type="PIRSR" id="PIRSR039102-3"/>
    </source>
</evidence>
<evidence type="ECO:0000313" key="29">
    <source>
        <dbReference type="Proteomes" id="UP000562464"/>
    </source>
</evidence>
<dbReference type="UniPathway" id="UPA00219"/>
<evidence type="ECO:0000256" key="24">
    <source>
        <dbReference type="PIRSR" id="PIRSR039102-2"/>
    </source>
</evidence>
<comment type="cofactor">
    <cofactor evidence="1">
        <name>Mn(2+)</name>
        <dbReference type="ChEBI" id="CHEBI:29035"/>
    </cofactor>
</comment>
<evidence type="ECO:0000256" key="19">
    <source>
        <dbReference type="ARBA" id="ARBA00068427"/>
    </source>
</evidence>
<keyword evidence="15 25" id="KW-0464">Manganese</keyword>
<evidence type="ECO:0000256" key="3">
    <source>
        <dbReference type="ARBA" id="ARBA00004496"/>
    </source>
</evidence>
<evidence type="ECO:0000256" key="7">
    <source>
        <dbReference type="ARBA" id="ARBA00022490"/>
    </source>
</evidence>
<evidence type="ECO:0000256" key="17">
    <source>
        <dbReference type="ARBA" id="ARBA00047614"/>
    </source>
</evidence>
<dbReference type="Pfam" id="PF01820">
    <property type="entry name" value="Dala_Dala_lig_N"/>
    <property type="match status" value="1"/>
</dbReference>
<evidence type="ECO:0000256" key="8">
    <source>
        <dbReference type="ARBA" id="ARBA00022598"/>
    </source>
</evidence>
<feature type="active site" evidence="23">
    <location>
        <position position="306"/>
    </location>
</feature>
<feature type="binding site" evidence="25">
    <location>
        <position position="297"/>
    </location>
    <ligand>
        <name>Mg(2+)</name>
        <dbReference type="ChEBI" id="CHEBI:18420"/>
        <label>2</label>
    </ligand>
</feature>
<evidence type="ECO:0000256" key="16">
    <source>
        <dbReference type="ARBA" id="ARBA00023316"/>
    </source>
</evidence>
<dbReference type="HAMAP" id="MF_00047">
    <property type="entry name" value="Dala_Dala_lig"/>
    <property type="match status" value="1"/>
</dbReference>
<dbReference type="FunFam" id="3.30.470.20:FF:000008">
    <property type="entry name" value="D-alanine--D-alanine ligase"/>
    <property type="match status" value="1"/>
</dbReference>
<keyword evidence="13 22" id="KW-0133">Cell shape</keyword>
<feature type="binding site" evidence="25">
    <location>
        <position position="282"/>
    </location>
    <ligand>
        <name>Mg(2+)</name>
        <dbReference type="ChEBI" id="CHEBI:18420"/>
        <label>1</label>
    </ligand>
</feature>
<evidence type="ECO:0000256" key="18">
    <source>
        <dbReference type="ARBA" id="ARBA00060592"/>
    </source>
</evidence>
<feature type="domain" description="ATP-grasp" evidence="27">
    <location>
        <begin position="124"/>
        <end position="328"/>
    </location>
</feature>
<keyword evidence="29" id="KW-1185">Reference proteome</keyword>
<organism evidence="28 29">
    <name type="scientific">Lactovum miscens</name>
    <dbReference type="NCBI Taxonomy" id="190387"/>
    <lineage>
        <taxon>Bacteria</taxon>
        <taxon>Bacillati</taxon>
        <taxon>Bacillota</taxon>
        <taxon>Bacilli</taxon>
        <taxon>Lactobacillales</taxon>
        <taxon>Streptococcaceae</taxon>
        <taxon>Lactovum</taxon>
    </lineage>
</organism>
<evidence type="ECO:0000259" key="27">
    <source>
        <dbReference type="PROSITE" id="PS50975"/>
    </source>
</evidence>
<evidence type="ECO:0000256" key="1">
    <source>
        <dbReference type="ARBA" id="ARBA00001936"/>
    </source>
</evidence>
<dbReference type="GO" id="GO:0008716">
    <property type="term" value="F:D-alanine-D-alanine ligase activity"/>
    <property type="evidence" value="ECO:0007669"/>
    <property type="project" value="UniProtKB-UniRule"/>
</dbReference>
<gene>
    <name evidence="22" type="primary">ddl</name>
    <name evidence="28" type="ORF">HNQ37_000100</name>
</gene>
<dbReference type="PROSITE" id="PS00843">
    <property type="entry name" value="DALA_DALA_LIGASE_1"/>
    <property type="match status" value="1"/>
</dbReference>
<keyword evidence="9 25" id="KW-0479">Metal-binding</keyword>
<feature type="binding site" evidence="24">
    <location>
        <position position="120"/>
    </location>
    <ligand>
        <name>ATP</name>
        <dbReference type="ChEBI" id="CHEBI:30616"/>
    </ligand>
</feature>
<feature type="binding site" evidence="25">
    <location>
        <position position="295"/>
    </location>
    <ligand>
        <name>Mg(2+)</name>
        <dbReference type="ChEBI" id="CHEBI:18420"/>
        <label>2</label>
    </ligand>
</feature>
<dbReference type="InterPro" id="IPR000291">
    <property type="entry name" value="D-Ala_lig_Van_CS"/>
</dbReference>
<dbReference type="NCBIfam" id="NF002528">
    <property type="entry name" value="PRK01966.1-4"/>
    <property type="match status" value="1"/>
</dbReference>
<dbReference type="GO" id="GO:0046872">
    <property type="term" value="F:metal ion binding"/>
    <property type="evidence" value="ECO:0007669"/>
    <property type="project" value="UniProtKB-KW"/>
</dbReference>
<dbReference type="InterPro" id="IPR011095">
    <property type="entry name" value="Dala_Dala_lig_C"/>
</dbReference>
<comment type="cofactor">
    <cofactor evidence="25">
        <name>Mg(2+)</name>
        <dbReference type="ChEBI" id="CHEBI:18420"/>
    </cofactor>
    <cofactor evidence="25">
        <name>Mn(2+)</name>
        <dbReference type="ChEBI" id="CHEBI:29035"/>
    </cofactor>
    <text evidence="25">Binds 2 magnesium or manganese ions per subunit.</text>
</comment>
<feature type="active site" evidence="23">
    <location>
        <position position="170"/>
    </location>
</feature>
<comment type="pathway">
    <text evidence="4 22">Cell wall biogenesis; peptidoglycan biosynthesis.</text>
</comment>
<dbReference type="EMBL" id="JACHHV010000001">
    <property type="protein sequence ID" value="MBB5887232.1"/>
    <property type="molecule type" value="Genomic_DNA"/>
</dbReference>
<dbReference type="InterPro" id="IPR016185">
    <property type="entry name" value="PreATP-grasp_dom_sf"/>
</dbReference>
<evidence type="ECO:0000256" key="21">
    <source>
        <dbReference type="ARBA" id="ARBA00077154"/>
    </source>
</evidence>
<evidence type="ECO:0000256" key="26">
    <source>
        <dbReference type="PROSITE-ProRule" id="PRU00409"/>
    </source>
</evidence>
<proteinExistence type="inferred from homology"/>
<feature type="binding site" evidence="24">
    <location>
        <begin position="170"/>
        <end position="171"/>
    </location>
    <ligand>
        <name>ATP</name>
        <dbReference type="ChEBI" id="CHEBI:30616"/>
    </ligand>
</feature>
<dbReference type="PROSITE" id="PS00844">
    <property type="entry name" value="DALA_DALA_LIGASE_2"/>
    <property type="match status" value="1"/>
</dbReference>
<keyword evidence="10 24" id="KW-0547">Nucleotide-binding</keyword>
<feature type="binding site" evidence="24">
    <location>
        <begin position="200"/>
        <end position="208"/>
    </location>
    <ligand>
        <name>ATP</name>
        <dbReference type="ChEBI" id="CHEBI:30616"/>
    </ligand>
</feature>
<evidence type="ECO:0000256" key="9">
    <source>
        <dbReference type="ARBA" id="ARBA00022723"/>
    </source>
</evidence>
<evidence type="ECO:0000256" key="12">
    <source>
        <dbReference type="ARBA" id="ARBA00022842"/>
    </source>
</evidence>
<keyword evidence="16 22" id="KW-0961">Cell wall biogenesis/degradation</keyword>
<feature type="binding site" evidence="25">
    <location>
        <position position="295"/>
    </location>
    <ligand>
        <name>Mg(2+)</name>
        <dbReference type="ChEBI" id="CHEBI:18420"/>
        <label>1</label>
    </ligand>
</feature>
<name>A0A841C6K3_9LACT</name>
<dbReference type="PIRSF" id="PIRSF039102">
    <property type="entry name" value="Ddl/VanB"/>
    <property type="match status" value="1"/>
</dbReference>
<evidence type="ECO:0000256" key="22">
    <source>
        <dbReference type="HAMAP-Rule" id="MF_00047"/>
    </source>
</evidence>
<dbReference type="NCBIfam" id="TIGR01205">
    <property type="entry name" value="D_ala_D_alaTIGR"/>
    <property type="match status" value="1"/>
</dbReference>
<dbReference type="Gene3D" id="3.40.50.20">
    <property type="match status" value="1"/>
</dbReference>
<accession>A0A841C6K3</accession>
<dbReference type="InterPro" id="IPR011761">
    <property type="entry name" value="ATP-grasp"/>
</dbReference>
<keyword evidence="7 22" id="KW-0963">Cytoplasm</keyword>
<evidence type="ECO:0000256" key="11">
    <source>
        <dbReference type="ARBA" id="ARBA00022840"/>
    </source>
</evidence>
<dbReference type="RefSeq" id="WP_183538217.1">
    <property type="nucleotide sequence ID" value="NZ_DASWOY010000024.1"/>
</dbReference>
<dbReference type="Gene3D" id="3.30.470.20">
    <property type="entry name" value="ATP-grasp fold, B domain"/>
    <property type="match status" value="1"/>
</dbReference>
<evidence type="ECO:0000256" key="6">
    <source>
        <dbReference type="ARBA" id="ARBA00012216"/>
    </source>
</evidence>
<dbReference type="GO" id="GO:0009252">
    <property type="term" value="P:peptidoglycan biosynthetic process"/>
    <property type="evidence" value="ECO:0007669"/>
    <property type="project" value="UniProtKB-UniRule"/>
</dbReference>
<feature type="active site" evidence="23">
    <location>
        <position position="15"/>
    </location>
</feature>
<evidence type="ECO:0000256" key="4">
    <source>
        <dbReference type="ARBA" id="ARBA00004752"/>
    </source>
</evidence>
<feature type="binding site" evidence="24">
    <location>
        <begin position="294"/>
        <end position="295"/>
    </location>
    <ligand>
        <name>ATP</name>
        <dbReference type="ChEBI" id="CHEBI:30616"/>
    </ligand>
</feature>
<dbReference type="Proteomes" id="UP000562464">
    <property type="component" value="Unassembled WGS sequence"/>
</dbReference>
<comment type="similarity">
    <text evidence="5 22">Belongs to the D-alanine--D-alanine ligase family.</text>
</comment>
<dbReference type="PANTHER" id="PTHR23132:SF25">
    <property type="entry name" value="D-ALANINE--D-ALANINE LIGASE A"/>
    <property type="match status" value="1"/>
</dbReference>
<dbReference type="Gene3D" id="3.30.1490.20">
    <property type="entry name" value="ATP-grasp fold, A domain"/>
    <property type="match status" value="1"/>
</dbReference>
<dbReference type="GO" id="GO:0008360">
    <property type="term" value="P:regulation of cell shape"/>
    <property type="evidence" value="ECO:0007669"/>
    <property type="project" value="UniProtKB-KW"/>
</dbReference>
<dbReference type="SUPFAM" id="SSF52440">
    <property type="entry name" value="PreATP-grasp domain"/>
    <property type="match status" value="1"/>
</dbReference>
<dbReference type="GO" id="GO:0005829">
    <property type="term" value="C:cytosol"/>
    <property type="evidence" value="ECO:0007669"/>
    <property type="project" value="TreeGrafter"/>
</dbReference>
<keyword evidence="11 26" id="KW-0067">ATP-binding</keyword>
<dbReference type="NCBIfam" id="NF002529">
    <property type="entry name" value="PRK01966.1-5"/>
    <property type="match status" value="1"/>
</dbReference>
<comment type="catalytic activity">
    <reaction evidence="17 22">
        <text>2 D-alanine + ATP = D-alanyl-D-alanine + ADP + phosphate + H(+)</text>
        <dbReference type="Rhea" id="RHEA:11224"/>
        <dbReference type="ChEBI" id="CHEBI:15378"/>
        <dbReference type="ChEBI" id="CHEBI:30616"/>
        <dbReference type="ChEBI" id="CHEBI:43474"/>
        <dbReference type="ChEBI" id="CHEBI:57416"/>
        <dbReference type="ChEBI" id="CHEBI:57822"/>
        <dbReference type="ChEBI" id="CHEBI:456216"/>
        <dbReference type="EC" id="6.3.2.4"/>
    </reaction>
</comment>
<comment type="subcellular location">
    <subcellularLocation>
        <location evidence="3 22">Cytoplasm</location>
    </subcellularLocation>
</comment>
<dbReference type="SUPFAM" id="SSF56059">
    <property type="entry name" value="Glutathione synthetase ATP-binding domain-like"/>
    <property type="match status" value="1"/>
</dbReference>
<dbReference type="PROSITE" id="PS50975">
    <property type="entry name" value="ATP_GRASP"/>
    <property type="match status" value="1"/>
</dbReference>
<keyword evidence="8 22" id="KW-0436">Ligase</keyword>
<evidence type="ECO:0000256" key="5">
    <source>
        <dbReference type="ARBA" id="ARBA00010871"/>
    </source>
</evidence>
<dbReference type="InterPro" id="IPR013815">
    <property type="entry name" value="ATP_grasp_subdomain_1"/>
</dbReference>
<evidence type="ECO:0000256" key="23">
    <source>
        <dbReference type="PIRSR" id="PIRSR039102-1"/>
    </source>
</evidence>
<comment type="caution">
    <text evidence="28">The sequence shown here is derived from an EMBL/GenBank/DDBJ whole genome shotgun (WGS) entry which is preliminary data.</text>
</comment>
<dbReference type="AlphaFoldDB" id="A0A841C6K3"/>
<keyword evidence="12 25" id="KW-0460">Magnesium</keyword>
<dbReference type="InterPro" id="IPR011127">
    <property type="entry name" value="Dala_Dala_lig_N"/>
</dbReference>
<dbReference type="EC" id="6.3.2.4" evidence="6 22"/>
<comment type="function">
    <text evidence="2 22">Cell wall formation.</text>
</comment>
<dbReference type="PANTHER" id="PTHR23132">
    <property type="entry name" value="D-ALANINE--D-ALANINE LIGASE"/>
    <property type="match status" value="1"/>
</dbReference>
<feature type="binding site" evidence="24">
    <location>
        <begin position="162"/>
        <end position="164"/>
    </location>
    <ligand>
        <name>ATP</name>
        <dbReference type="ChEBI" id="CHEBI:30616"/>
    </ligand>
</feature>
<dbReference type="InterPro" id="IPR005905">
    <property type="entry name" value="D_ala_D_ala"/>
</dbReference>